<dbReference type="EMBL" id="CP028103">
    <property type="protein sequence ID" value="AVQ30300.1"/>
    <property type="molecule type" value="Genomic_DNA"/>
</dbReference>
<reference evidence="3" key="1">
    <citation type="journal article" date="2018" name="MSphere">
        <title>Fusobacterium Genomics Using MinION and Illumina Sequencing Enables Genome Completion and Correction.</title>
        <authorList>
            <person name="Todd S.M."/>
            <person name="Settlage R.E."/>
            <person name="Lahmers K.K."/>
            <person name="Slade D.J."/>
        </authorList>
    </citation>
    <scope>NUCLEOTIDE SEQUENCE [LARGE SCALE GENOMIC DNA]</scope>
    <source>
        <strain evidence="3">ATCC 27725</strain>
    </source>
</reference>
<accession>A0ABM6U1Y9</accession>
<dbReference type="RefSeq" id="WP_005949005.1">
    <property type="nucleotide sequence ID" value="NZ_CP028103.1"/>
</dbReference>
<keyword evidence="3" id="KW-1185">Reference proteome</keyword>
<evidence type="ECO:0000256" key="1">
    <source>
        <dbReference type="SAM" id="Phobius"/>
    </source>
</evidence>
<keyword evidence="1" id="KW-0472">Membrane</keyword>
<gene>
    <name evidence="2" type="ORF">C4N18_03290</name>
</gene>
<evidence type="ECO:0000313" key="3">
    <source>
        <dbReference type="Proteomes" id="UP000241238"/>
    </source>
</evidence>
<protein>
    <submittedName>
        <fullName evidence="2">MetS family NSS transporter small subunit</fullName>
    </submittedName>
</protein>
<keyword evidence="1" id="KW-1133">Transmembrane helix</keyword>
<organism evidence="2 3">
    <name type="scientific">Fusobacterium varium ATCC 27725</name>
    <dbReference type="NCBI Taxonomy" id="469618"/>
    <lineage>
        <taxon>Bacteria</taxon>
        <taxon>Fusobacteriati</taxon>
        <taxon>Fusobacteriota</taxon>
        <taxon>Fusobacteriia</taxon>
        <taxon>Fusobacteriales</taxon>
        <taxon>Fusobacteriaceae</taxon>
        <taxon>Fusobacterium</taxon>
    </lineage>
</organism>
<name>A0ABM6U1Y9_FUSVA</name>
<dbReference type="NCBIfam" id="NF033493">
    <property type="entry name" value="MetS_like_NSS"/>
    <property type="match status" value="1"/>
</dbReference>
<keyword evidence="1" id="KW-0812">Transmembrane</keyword>
<proteinExistence type="predicted"/>
<dbReference type="GeneID" id="77467002"/>
<feature type="transmembrane region" description="Helical" evidence="1">
    <location>
        <begin position="6"/>
        <end position="28"/>
    </location>
</feature>
<sequence length="33" mass="3544">MNISALIMMTMGCVIIWGGLFVTLGIAFKKGNI</sequence>
<evidence type="ECO:0000313" key="2">
    <source>
        <dbReference type="EMBL" id="AVQ30300.1"/>
    </source>
</evidence>
<dbReference type="Proteomes" id="UP000241238">
    <property type="component" value="Chromosome"/>
</dbReference>